<gene>
    <name evidence="3" type="ORF">L2W38_04175</name>
</gene>
<accession>A0ABS9ELC4</accession>
<evidence type="ECO:0000313" key="4">
    <source>
        <dbReference type="Proteomes" id="UP001200430"/>
    </source>
</evidence>
<comment type="caution">
    <text evidence="3">The sequence shown here is derived from an EMBL/GenBank/DDBJ whole genome shotgun (WGS) entry which is preliminary data.</text>
</comment>
<proteinExistence type="predicted"/>
<evidence type="ECO:0000313" key="3">
    <source>
        <dbReference type="EMBL" id="MCF4142012.1"/>
    </source>
</evidence>
<keyword evidence="2" id="KW-1133">Transmembrane helix</keyword>
<keyword evidence="2" id="KW-0472">Membrane</keyword>
<dbReference type="Proteomes" id="UP001200430">
    <property type="component" value="Unassembled WGS sequence"/>
</dbReference>
<feature type="transmembrane region" description="Helical" evidence="2">
    <location>
        <begin position="9"/>
        <end position="28"/>
    </location>
</feature>
<feature type="coiled-coil region" evidence="1">
    <location>
        <begin position="32"/>
        <end position="59"/>
    </location>
</feature>
<name>A0ABS9ELC4_9BACT</name>
<sequence>MTEDRWRKIFAAATFVLPIAFLVLVLGMTSHVDKLQGRLTSAQQDLRVLQRQALSAERRISMYKDILGPIADASAINGPQNKVDLFSLVQRQLTANGMLSRVIDEAYRKDGPGDQGVKISFEGPYPSFIKTLADWRRLDVALRVKDITLAGFKEQLVRGDIVLETVVGK</sequence>
<protein>
    <submittedName>
        <fullName evidence="3">Uncharacterized protein</fullName>
    </submittedName>
</protein>
<keyword evidence="1" id="KW-0175">Coiled coil</keyword>
<keyword evidence="4" id="KW-1185">Reference proteome</keyword>
<dbReference type="RefSeq" id="WP_236098769.1">
    <property type="nucleotide sequence ID" value="NZ_JAKGUD010000003.1"/>
</dbReference>
<evidence type="ECO:0000256" key="2">
    <source>
        <dbReference type="SAM" id="Phobius"/>
    </source>
</evidence>
<evidence type="ECO:0000256" key="1">
    <source>
        <dbReference type="SAM" id="Coils"/>
    </source>
</evidence>
<keyword evidence="2" id="KW-0812">Transmembrane</keyword>
<dbReference type="EMBL" id="JAKGUD010000003">
    <property type="protein sequence ID" value="MCF4142012.1"/>
    <property type="molecule type" value="Genomic_DNA"/>
</dbReference>
<reference evidence="3 4" key="1">
    <citation type="submission" date="2022-01" db="EMBL/GenBank/DDBJ databases">
        <title>Dethiosulfovibrio faecalis sp. nov., a novel proteolytic, non-sulfur-reducing bacterium isolated from a marine aquaculture solid waste bioreactor.</title>
        <authorList>
            <person name="Grabowski S."/>
            <person name="Apolinario E."/>
            <person name="Schneider N."/>
            <person name="Marshall C.W."/>
            <person name="Sowers K.R."/>
        </authorList>
    </citation>
    <scope>NUCLEOTIDE SEQUENCE [LARGE SCALE GENOMIC DNA]</scope>
    <source>
        <strain evidence="3 4">DSM 12537</strain>
    </source>
</reference>
<organism evidence="3 4">
    <name type="scientific">Dethiosulfovibrio marinus</name>
    <dbReference type="NCBI Taxonomy" id="133532"/>
    <lineage>
        <taxon>Bacteria</taxon>
        <taxon>Thermotogati</taxon>
        <taxon>Synergistota</taxon>
        <taxon>Synergistia</taxon>
        <taxon>Synergistales</taxon>
        <taxon>Dethiosulfovibrionaceae</taxon>
        <taxon>Dethiosulfovibrio</taxon>
    </lineage>
</organism>